<evidence type="ECO:0000313" key="5">
    <source>
        <dbReference type="Proteomes" id="UP000031980"/>
    </source>
</evidence>
<evidence type="ECO:0008006" key="6">
    <source>
        <dbReference type="Google" id="ProtNLM"/>
    </source>
</evidence>
<evidence type="ECO:0000313" key="2">
    <source>
        <dbReference type="EMBL" id="KIO46240.1"/>
    </source>
</evidence>
<dbReference type="SUPFAM" id="SSF49464">
    <property type="entry name" value="Carboxypeptidase regulatory domain-like"/>
    <property type="match status" value="1"/>
</dbReference>
<feature type="signal peptide" evidence="1">
    <location>
        <begin position="1"/>
        <end position="23"/>
    </location>
</feature>
<feature type="chain" id="PRO_5043118847" description="Carboxypeptidase-like regulatory domain-containing protein" evidence="1">
    <location>
        <begin position="24"/>
        <end position="140"/>
    </location>
</feature>
<reference evidence="3 5" key="1">
    <citation type="submission" date="2014-07" db="EMBL/GenBank/DDBJ databases">
        <title>Porphyromonadaceae bacterium OUH 308042 = ATCC BAA-2681 = DSM 28342 draft genome.</title>
        <authorList>
            <person name="Sydenham T.V."/>
            <person name="Hasman H."/>
            <person name="Justensen U.S."/>
        </authorList>
    </citation>
    <scope>NUCLEOTIDE SEQUENCE [LARGE SCALE GENOMIC DNA]</scope>
    <source>
        <strain evidence="3 5">OUH 308042</strain>
    </source>
</reference>
<name>A0A0C3ML94_9PORP</name>
<protein>
    <recommendedName>
        <fullName evidence="6">Carboxypeptidase-like regulatory domain-containing protein</fullName>
    </recommendedName>
</protein>
<dbReference type="EMBL" id="JPIT01000016">
    <property type="protein sequence ID" value="KIO46240.1"/>
    <property type="molecule type" value="Genomic_DNA"/>
</dbReference>
<evidence type="ECO:0000256" key="1">
    <source>
        <dbReference type="SAM" id="SignalP"/>
    </source>
</evidence>
<proteinExistence type="predicted"/>
<gene>
    <name evidence="3" type="ORF">BA92_00265</name>
    <name evidence="2" type="ORF">IE90_05440</name>
</gene>
<accession>A0A0C3ML94</accession>
<dbReference type="AlphaFoldDB" id="A0A0C3ML94"/>
<dbReference type="OrthoDB" id="9803050at2"/>
<dbReference type="Gene3D" id="2.60.40.1120">
    <property type="entry name" value="Carboxypeptidase-like, regulatory domain"/>
    <property type="match status" value="1"/>
</dbReference>
<keyword evidence="5" id="KW-1185">Reference proteome</keyword>
<sequence>MKILKQKLFFLFFLFVIGGNTFAAEYAHVCGDVVDKYGRLPIVGATVRAGNIETITDKNGRYLLDLPAGYYQIEVIALGYNTYKGDLTINVSTLGESIILSDIVLTPEDFRPWPSSSSFYLNSTPIAGVIKKQEFLFSQV</sequence>
<keyword evidence="1" id="KW-0732">Signal</keyword>
<reference evidence="2 4" key="2">
    <citation type="submission" date="2014-07" db="EMBL/GenBank/DDBJ databases">
        <title>Porphyromonadaceae bacterium OUH 334697 = ATCC BAA-2682 = DSM 28341 draft genome.</title>
        <authorList>
            <person name="Sydenham T.V."/>
            <person name="Hasman H."/>
            <person name="Justesen U.S."/>
        </authorList>
    </citation>
    <scope>NUCLEOTIDE SEQUENCE [LARGE SCALE GENOMIC DNA]</scope>
    <source>
        <strain evidence="2 4">OUH 334697</strain>
    </source>
</reference>
<evidence type="ECO:0000313" key="3">
    <source>
        <dbReference type="EMBL" id="KIO47488.1"/>
    </source>
</evidence>
<dbReference type="Pfam" id="PF13620">
    <property type="entry name" value="CarboxypepD_reg"/>
    <property type="match status" value="1"/>
</dbReference>
<dbReference type="Proteomes" id="UP000031937">
    <property type="component" value="Unassembled WGS sequence"/>
</dbReference>
<dbReference type="Proteomes" id="UP000031980">
    <property type="component" value="Unassembled WGS sequence"/>
</dbReference>
<evidence type="ECO:0000313" key="4">
    <source>
        <dbReference type="Proteomes" id="UP000031937"/>
    </source>
</evidence>
<dbReference type="EMBL" id="JPIU01000014">
    <property type="protein sequence ID" value="KIO47488.1"/>
    <property type="molecule type" value="Genomic_DNA"/>
</dbReference>
<organism evidence="3 5">
    <name type="scientific">Sanguibacteroides justesenii</name>
    <dbReference type="NCBI Taxonomy" id="1547597"/>
    <lineage>
        <taxon>Bacteria</taxon>
        <taxon>Pseudomonadati</taxon>
        <taxon>Bacteroidota</taxon>
        <taxon>Bacteroidia</taxon>
        <taxon>Bacteroidales</taxon>
        <taxon>Porphyromonadaceae</taxon>
        <taxon>Sanguibacteroides</taxon>
    </lineage>
</organism>
<dbReference type="InterPro" id="IPR008969">
    <property type="entry name" value="CarboxyPept-like_regulatory"/>
</dbReference>
<dbReference type="RefSeq" id="WP_041502851.1">
    <property type="nucleotide sequence ID" value="NZ_JPIT01000016.1"/>
</dbReference>
<comment type="caution">
    <text evidence="3">The sequence shown here is derived from an EMBL/GenBank/DDBJ whole genome shotgun (WGS) entry which is preliminary data.</text>
</comment>